<dbReference type="OrthoDB" id="6359816at2759"/>
<dbReference type="Pfam" id="PF00651">
    <property type="entry name" value="BTB"/>
    <property type="match status" value="1"/>
</dbReference>
<name>A0A9P8EPJ3_AURME</name>
<dbReference type="SUPFAM" id="SSF54695">
    <property type="entry name" value="POZ domain"/>
    <property type="match status" value="1"/>
</dbReference>
<reference evidence="2" key="1">
    <citation type="journal article" date="2021" name="J Fungi (Basel)">
        <title>Virulence traits and population genomics of the black yeast Aureobasidium melanogenum.</title>
        <authorList>
            <person name="Cernosa A."/>
            <person name="Sun X."/>
            <person name="Gostincar C."/>
            <person name="Fang C."/>
            <person name="Gunde-Cimerman N."/>
            <person name="Song Z."/>
        </authorList>
    </citation>
    <scope>NUCLEOTIDE SEQUENCE</scope>
    <source>
        <strain evidence="2">EXF-9911</strain>
    </source>
</reference>
<proteinExistence type="predicted"/>
<gene>
    <name evidence="2" type="ORF">KCU76_g4264</name>
</gene>
<dbReference type="InterPro" id="IPR011333">
    <property type="entry name" value="SKP1/BTB/POZ_sf"/>
</dbReference>
<dbReference type="PROSITE" id="PS50097">
    <property type="entry name" value="BTB"/>
    <property type="match status" value="1"/>
</dbReference>
<protein>
    <recommendedName>
        <fullName evidence="1">BTB domain-containing protein</fullName>
    </recommendedName>
</protein>
<reference evidence="2" key="2">
    <citation type="submission" date="2021-08" db="EMBL/GenBank/DDBJ databases">
        <authorList>
            <person name="Gostincar C."/>
            <person name="Sun X."/>
            <person name="Song Z."/>
            <person name="Gunde-Cimerman N."/>
        </authorList>
    </citation>
    <scope>NUCLEOTIDE SEQUENCE</scope>
    <source>
        <strain evidence="2">EXF-9911</strain>
    </source>
</reference>
<feature type="non-terminal residue" evidence="2">
    <location>
        <position position="1"/>
    </location>
</feature>
<evidence type="ECO:0000259" key="1">
    <source>
        <dbReference type="PROSITE" id="PS50097"/>
    </source>
</evidence>
<dbReference type="Gene3D" id="3.30.710.10">
    <property type="entry name" value="Potassium Channel Kv1.1, Chain A"/>
    <property type="match status" value="1"/>
</dbReference>
<evidence type="ECO:0000313" key="2">
    <source>
        <dbReference type="EMBL" id="KAG9695743.1"/>
    </source>
</evidence>
<organism evidence="2 3">
    <name type="scientific">Aureobasidium melanogenum</name>
    <name type="common">Aureobasidium pullulans var. melanogenum</name>
    <dbReference type="NCBI Taxonomy" id="46634"/>
    <lineage>
        <taxon>Eukaryota</taxon>
        <taxon>Fungi</taxon>
        <taxon>Dikarya</taxon>
        <taxon>Ascomycota</taxon>
        <taxon>Pezizomycotina</taxon>
        <taxon>Dothideomycetes</taxon>
        <taxon>Dothideomycetidae</taxon>
        <taxon>Dothideales</taxon>
        <taxon>Saccotheciaceae</taxon>
        <taxon>Aureobasidium</taxon>
    </lineage>
</organism>
<dbReference type="PANTHER" id="PTHR24410">
    <property type="entry name" value="HL07962P-RELATED"/>
    <property type="match status" value="1"/>
</dbReference>
<evidence type="ECO:0000313" key="3">
    <source>
        <dbReference type="Proteomes" id="UP000779574"/>
    </source>
</evidence>
<dbReference type="PANTHER" id="PTHR24410:SF23">
    <property type="entry name" value="BTB DOMAIN-CONTAINING PROTEIN-RELATED"/>
    <property type="match status" value="1"/>
</dbReference>
<dbReference type="EMBL" id="JAHFXF010000122">
    <property type="protein sequence ID" value="KAG9695743.1"/>
    <property type="molecule type" value="Genomic_DNA"/>
</dbReference>
<comment type="caution">
    <text evidence="2">The sequence shown here is derived from an EMBL/GenBank/DDBJ whole genome shotgun (WGS) entry which is preliminary data.</text>
</comment>
<dbReference type="Proteomes" id="UP000779574">
    <property type="component" value="Unassembled WGS sequence"/>
</dbReference>
<dbReference type="InterPro" id="IPR000210">
    <property type="entry name" value="BTB/POZ_dom"/>
</dbReference>
<sequence>MDGKGSFSSDHINTSVYNNPKDSDIILRCGDHQLYAHRAILRMWSPFFERSLSSGFSVAKNAIFDIDHDDENDHEYLAAMLKHIYGMPFGDHSKNDPYEFDFCSLVMENIIKVYMMADKYDIPAVREAAISELQRFLHTDEALPDHFDAEYEKVPDWIAKVCGPDAPQLADPTLRDVLRLWLSHKFDVLIRDPVYIAKFTDGSLLDSEMTTELLSHLGTEIRHLKKKKT</sequence>
<dbReference type="InterPro" id="IPR051481">
    <property type="entry name" value="BTB-POZ/Galectin-3-binding"/>
</dbReference>
<accession>A0A9P8EPJ3</accession>
<dbReference type="SMART" id="SM00225">
    <property type="entry name" value="BTB"/>
    <property type="match status" value="1"/>
</dbReference>
<feature type="domain" description="BTB" evidence="1">
    <location>
        <begin position="23"/>
        <end position="85"/>
    </location>
</feature>
<dbReference type="AlphaFoldDB" id="A0A9P8EPJ3"/>